<evidence type="ECO:0000313" key="1">
    <source>
        <dbReference type="EMBL" id="EYU22425.1"/>
    </source>
</evidence>
<keyword evidence="2" id="KW-1185">Reference proteome</keyword>
<dbReference type="EMBL" id="KI632201">
    <property type="protein sequence ID" value="EYU22425.1"/>
    <property type="molecule type" value="Genomic_DNA"/>
</dbReference>
<reference evidence="1 2" key="1">
    <citation type="journal article" date="2013" name="Proc. Natl. Acad. Sci. U.S.A.">
        <title>Fine-scale variation in meiotic recombination in Mimulus inferred from population shotgun sequencing.</title>
        <authorList>
            <person name="Hellsten U."/>
            <person name="Wright K.M."/>
            <person name="Jenkins J."/>
            <person name="Shu S."/>
            <person name="Yuan Y."/>
            <person name="Wessler S.R."/>
            <person name="Schmutz J."/>
            <person name="Willis J.H."/>
            <person name="Rokhsar D.S."/>
        </authorList>
    </citation>
    <scope>NUCLEOTIDE SEQUENCE [LARGE SCALE GENOMIC DNA]</scope>
    <source>
        <strain evidence="2">cv. DUN x IM62</strain>
    </source>
</reference>
<organism evidence="1 2">
    <name type="scientific">Erythranthe guttata</name>
    <name type="common">Yellow monkey flower</name>
    <name type="synonym">Mimulus guttatus</name>
    <dbReference type="NCBI Taxonomy" id="4155"/>
    <lineage>
        <taxon>Eukaryota</taxon>
        <taxon>Viridiplantae</taxon>
        <taxon>Streptophyta</taxon>
        <taxon>Embryophyta</taxon>
        <taxon>Tracheophyta</taxon>
        <taxon>Spermatophyta</taxon>
        <taxon>Magnoliopsida</taxon>
        <taxon>eudicotyledons</taxon>
        <taxon>Gunneridae</taxon>
        <taxon>Pentapetalae</taxon>
        <taxon>asterids</taxon>
        <taxon>lamiids</taxon>
        <taxon>Lamiales</taxon>
        <taxon>Phrymaceae</taxon>
        <taxon>Erythranthe</taxon>
    </lineage>
</organism>
<accession>A0A022Q7F3</accession>
<proteinExistence type="predicted"/>
<feature type="non-terminal residue" evidence="1">
    <location>
        <position position="1"/>
    </location>
</feature>
<protein>
    <submittedName>
        <fullName evidence="1">Uncharacterized protein</fullName>
    </submittedName>
</protein>
<evidence type="ECO:0000313" key="2">
    <source>
        <dbReference type="Proteomes" id="UP000030748"/>
    </source>
</evidence>
<sequence length="11" mass="1141">GGPWPPGFNNV</sequence>
<gene>
    <name evidence="1" type="ORF">MIMGU_mgv1a0142542mg</name>
</gene>
<dbReference type="Proteomes" id="UP000030748">
    <property type="component" value="Unassembled WGS sequence"/>
</dbReference>
<name>A0A022Q7F3_ERYGU</name>